<dbReference type="SUPFAM" id="SSF56436">
    <property type="entry name" value="C-type lectin-like"/>
    <property type="match status" value="1"/>
</dbReference>
<dbReference type="InterPro" id="IPR001304">
    <property type="entry name" value="C-type_lectin-like"/>
</dbReference>
<dbReference type="SMART" id="SM00034">
    <property type="entry name" value="CLECT"/>
    <property type="match status" value="1"/>
</dbReference>
<dbReference type="InterPro" id="IPR016186">
    <property type="entry name" value="C-type_lectin-like/link_sf"/>
</dbReference>
<dbReference type="PROSITE" id="PS50041">
    <property type="entry name" value="C_TYPE_LECTIN_2"/>
    <property type="match status" value="1"/>
</dbReference>
<dbReference type="InterPro" id="IPR050976">
    <property type="entry name" value="Snaclec"/>
</dbReference>
<keyword evidence="1" id="KW-1015">Disulfide bond</keyword>
<protein>
    <recommendedName>
        <fullName evidence="3">C-type lectin domain-containing protein</fullName>
    </recommendedName>
</protein>
<organism evidence="4 5">
    <name type="scientific">Steinernema hermaphroditum</name>
    <dbReference type="NCBI Taxonomy" id="289476"/>
    <lineage>
        <taxon>Eukaryota</taxon>
        <taxon>Metazoa</taxon>
        <taxon>Ecdysozoa</taxon>
        <taxon>Nematoda</taxon>
        <taxon>Chromadorea</taxon>
        <taxon>Rhabditida</taxon>
        <taxon>Tylenchina</taxon>
        <taxon>Panagrolaimomorpha</taxon>
        <taxon>Strongyloidoidea</taxon>
        <taxon>Steinernematidae</taxon>
        <taxon>Steinernema</taxon>
    </lineage>
</organism>
<evidence type="ECO:0000313" key="5">
    <source>
        <dbReference type="Proteomes" id="UP001175271"/>
    </source>
</evidence>
<evidence type="ECO:0000256" key="1">
    <source>
        <dbReference type="ARBA" id="ARBA00023157"/>
    </source>
</evidence>
<gene>
    <name evidence="4" type="ORF">QR680_006020</name>
</gene>
<dbReference type="Pfam" id="PF00059">
    <property type="entry name" value="Lectin_C"/>
    <property type="match status" value="1"/>
</dbReference>
<dbReference type="EMBL" id="JAUCMV010000003">
    <property type="protein sequence ID" value="KAK0412074.1"/>
    <property type="molecule type" value="Genomic_DNA"/>
</dbReference>
<dbReference type="InterPro" id="IPR016187">
    <property type="entry name" value="CTDL_fold"/>
</dbReference>
<feature type="chain" id="PRO_5041359986" description="C-type lectin domain-containing protein" evidence="2">
    <location>
        <begin position="17"/>
        <end position="178"/>
    </location>
</feature>
<accession>A0AA39HWF0</accession>
<dbReference type="PANTHER" id="PTHR22991">
    <property type="entry name" value="PROTEIN CBG13490"/>
    <property type="match status" value="1"/>
</dbReference>
<keyword evidence="2" id="KW-0732">Signal</keyword>
<dbReference type="AlphaFoldDB" id="A0AA39HWF0"/>
<dbReference type="CDD" id="cd00037">
    <property type="entry name" value="CLECT"/>
    <property type="match status" value="1"/>
</dbReference>
<comment type="caution">
    <text evidence="4">The sequence shown here is derived from an EMBL/GenBank/DDBJ whole genome shotgun (WGS) entry which is preliminary data.</text>
</comment>
<feature type="signal peptide" evidence="2">
    <location>
        <begin position="1"/>
        <end position="16"/>
    </location>
</feature>
<evidence type="ECO:0000313" key="4">
    <source>
        <dbReference type="EMBL" id="KAK0412074.1"/>
    </source>
</evidence>
<dbReference type="Gene3D" id="3.10.100.10">
    <property type="entry name" value="Mannose-Binding Protein A, subunit A"/>
    <property type="match status" value="1"/>
</dbReference>
<keyword evidence="5" id="KW-1185">Reference proteome</keyword>
<proteinExistence type="predicted"/>
<dbReference type="PANTHER" id="PTHR22991:SF40">
    <property type="entry name" value="PROTEIN CBG13490"/>
    <property type="match status" value="1"/>
</dbReference>
<evidence type="ECO:0000256" key="2">
    <source>
        <dbReference type="SAM" id="SignalP"/>
    </source>
</evidence>
<feature type="domain" description="C-type lectin" evidence="3">
    <location>
        <begin position="35"/>
        <end position="158"/>
    </location>
</feature>
<reference evidence="4" key="1">
    <citation type="submission" date="2023-06" db="EMBL/GenBank/DDBJ databases">
        <title>Genomic analysis of the entomopathogenic nematode Steinernema hermaphroditum.</title>
        <authorList>
            <person name="Schwarz E.M."/>
            <person name="Heppert J.K."/>
            <person name="Baniya A."/>
            <person name="Schwartz H.T."/>
            <person name="Tan C.-H."/>
            <person name="Antoshechkin I."/>
            <person name="Sternberg P.W."/>
            <person name="Goodrich-Blair H."/>
            <person name="Dillman A.R."/>
        </authorList>
    </citation>
    <scope>NUCLEOTIDE SEQUENCE</scope>
    <source>
        <strain evidence="4">PS9179</strain>
        <tissue evidence="4">Whole animal</tissue>
    </source>
</reference>
<dbReference type="Proteomes" id="UP001175271">
    <property type="component" value="Unassembled WGS sequence"/>
</dbReference>
<evidence type="ECO:0000259" key="3">
    <source>
        <dbReference type="PROSITE" id="PS50041"/>
    </source>
</evidence>
<name>A0AA39HWF0_9BILA</name>
<sequence>MRLLLAVVFLLSVTLATPALQLRSTSRQLCEHAKNGDICFHFVPQFVTFHGAENACLSLGGKLASIGNMFENQIVAHKAFFLAHGEVRTNIFWIGAQYSDNLWTWVDGLPMSYHNFANPKDVVDPPYACLAIEATNSWNFNGLWQPTFCNSVAPFVCEVRKTESFPPPTSKPALKRLS</sequence>